<dbReference type="InterPro" id="IPR003599">
    <property type="entry name" value="Ig_sub"/>
</dbReference>
<dbReference type="PANTHER" id="PTHR44549:SF1">
    <property type="entry name" value="ENDOTHELIAL CELL-SELECTIVE ADHESION MOLECULE"/>
    <property type="match status" value="1"/>
</dbReference>
<dbReference type="InterPro" id="IPR042757">
    <property type="entry name" value="ESAM"/>
</dbReference>
<feature type="region of interest" description="Disordered" evidence="1">
    <location>
        <begin position="459"/>
        <end position="478"/>
    </location>
</feature>
<reference evidence="4 5" key="1">
    <citation type="journal article" date="2024" name="Proc. Natl. Acad. Sci. U.S.A.">
        <title>The genetic regulatory architecture and epigenomic basis for age-related changes in rattlesnake venom.</title>
        <authorList>
            <person name="Hogan M.P."/>
            <person name="Holding M.L."/>
            <person name="Nystrom G.S."/>
            <person name="Colston T.J."/>
            <person name="Bartlett D.A."/>
            <person name="Mason A.J."/>
            <person name="Ellsworth S.A."/>
            <person name="Rautsaw R.M."/>
            <person name="Lawrence K.C."/>
            <person name="Strickland J.L."/>
            <person name="He B."/>
            <person name="Fraser P."/>
            <person name="Margres M.J."/>
            <person name="Gilbert D.M."/>
            <person name="Gibbs H.L."/>
            <person name="Parkinson C.L."/>
            <person name="Rokyta D.R."/>
        </authorList>
    </citation>
    <scope>NUCLEOTIDE SEQUENCE [LARGE SCALE GENOMIC DNA]</scope>
    <source>
        <strain evidence="4">DRR0105</strain>
    </source>
</reference>
<gene>
    <name evidence="4" type="ORF">NXF25_014443</name>
</gene>
<keyword evidence="5" id="KW-1185">Reference proteome</keyword>
<dbReference type="Pfam" id="PF13927">
    <property type="entry name" value="Ig_3"/>
    <property type="match status" value="1"/>
</dbReference>
<sequence length="503" mass="54221">MTRCPPLPLAPGLLPLRHLLDTPHLESSSPAFLRARGLRQLHLLLRLSPPGERDERCAPGLPPGWGGAGAMEPLALALGIAALLGLSSAVLEVEVGQTSVTVIQGQQAILPVSYTSTSVSVPFVTWHRERPGERLQILAFMYDTPKVEDPDLKQRLGFLFRMPSHNVSLVINNTKEMDSGQYMCTVNVPDDSTVKGRNIGLVNLTVLVPPSPPKCRIQGSTQVGGNVTMSCKSAFGKPVPVYHWHQTEPRFQVFFAPTQDTKKGLLTLTNLTIEMSGVYLCNSSSIAGHSNCTLSLEVQPPFNTAVVAGAVVGTLIGLGLIIFFTLQMFIYQKKKKEAQEDVANEIKEDAVAPKTLSWMKNSCTDGLSKNGTLSSMNTTRDQKLYPVRPPSDTASITTAAGSMVGFKGPFSDPRNGTLTPTPSLSSQSLPLYFPPVINGVQCHHANVPIHRNNLHRTNRAQPQAPQQQEPPVPTTQGLTASTLNRMGAVPVMVPAQSQAGSLV</sequence>
<dbReference type="SMART" id="SM00408">
    <property type="entry name" value="IGc2"/>
    <property type="match status" value="2"/>
</dbReference>
<name>A0AAW1B0Z2_CROAD</name>
<feature type="domain" description="Ig-like" evidence="3">
    <location>
        <begin position="213"/>
        <end position="299"/>
    </location>
</feature>
<keyword evidence="2" id="KW-0472">Membrane</keyword>
<evidence type="ECO:0000313" key="4">
    <source>
        <dbReference type="EMBL" id="KAK9395097.1"/>
    </source>
</evidence>
<feature type="domain" description="Ig-like" evidence="3">
    <location>
        <begin position="88"/>
        <end position="195"/>
    </location>
</feature>
<keyword evidence="2" id="KW-1133">Transmembrane helix</keyword>
<protein>
    <submittedName>
        <fullName evidence="4">Endothelial cell-selective adhesion molecule-like</fullName>
    </submittedName>
</protein>
<dbReference type="GO" id="GO:0005886">
    <property type="term" value="C:plasma membrane"/>
    <property type="evidence" value="ECO:0007669"/>
    <property type="project" value="TreeGrafter"/>
</dbReference>
<dbReference type="SMART" id="SM00409">
    <property type="entry name" value="IG"/>
    <property type="match status" value="2"/>
</dbReference>
<comment type="caution">
    <text evidence="4">The sequence shown here is derived from an EMBL/GenBank/DDBJ whole genome shotgun (WGS) entry which is preliminary data.</text>
</comment>
<evidence type="ECO:0000313" key="5">
    <source>
        <dbReference type="Proteomes" id="UP001474421"/>
    </source>
</evidence>
<dbReference type="InterPro" id="IPR036179">
    <property type="entry name" value="Ig-like_dom_sf"/>
</dbReference>
<dbReference type="EMBL" id="JAOTOJ010000010">
    <property type="protein sequence ID" value="KAK9395097.1"/>
    <property type="molecule type" value="Genomic_DNA"/>
</dbReference>
<evidence type="ECO:0000259" key="3">
    <source>
        <dbReference type="PROSITE" id="PS50835"/>
    </source>
</evidence>
<dbReference type="GO" id="GO:0098632">
    <property type="term" value="F:cell-cell adhesion mediator activity"/>
    <property type="evidence" value="ECO:0007669"/>
    <property type="project" value="TreeGrafter"/>
</dbReference>
<dbReference type="Pfam" id="PF07686">
    <property type="entry name" value="V-set"/>
    <property type="match status" value="1"/>
</dbReference>
<accession>A0AAW1B0Z2</accession>
<dbReference type="InterPro" id="IPR013783">
    <property type="entry name" value="Ig-like_fold"/>
</dbReference>
<proteinExistence type="predicted"/>
<dbReference type="AlphaFoldDB" id="A0AAW1B0Z2"/>
<dbReference type="GO" id="GO:0005912">
    <property type="term" value="C:adherens junction"/>
    <property type="evidence" value="ECO:0007669"/>
    <property type="project" value="TreeGrafter"/>
</dbReference>
<organism evidence="4 5">
    <name type="scientific">Crotalus adamanteus</name>
    <name type="common">Eastern diamondback rattlesnake</name>
    <dbReference type="NCBI Taxonomy" id="8729"/>
    <lineage>
        <taxon>Eukaryota</taxon>
        <taxon>Metazoa</taxon>
        <taxon>Chordata</taxon>
        <taxon>Craniata</taxon>
        <taxon>Vertebrata</taxon>
        <taxon>Euteleostomi</taxon>
        <taxon>Lepidosauria</taxon>
        <taxon>Squamata</taxon>
        <taxon>Bifurcata</taxon>
        <taxon>Unidentata</taxon>
        <taxon>Episquamata</taxon>
        <taxon>Toxicofera</taxon>
        <taxon>Serpentes</taxon>
        <taxon>Colubroidea</taxon>
        <taxon>Viperidae</taxon>
        <taxon>Crotalinae</taxon>
        <taxon>Crotalus</taxon>
    </lineage>
</organism>
<keyword evidence="2" id="KW-0812">Transmembrane</keyword>
<dbReference type="PROSITE" id="PS50835">
    <property type="entry name" value="IG_LIKE"/>
    <property type="match status" value="2"/>
</dbReference>
<dbReference type="InterPro" id="IPR013106">
    <property type="entry name" value="Ig_V-set"/>
</dbReference>
<dbReference type="Gene3D" id="2.60.40.10">
    <property type="entry name" value="Immunoglobulins"/>
    <property type="match status" value="2"/>
</dbReference>
<dbReference type="InterPro" id="IPR003598">
    <property type="entry name" value="Ig_sub2"/>
</dbReference>
<dbReference type="GO" id="GO:0007156">
    <property type="term" value="P:homophilic cell adhesion via plasma membrane adhesion molecules"/>
    <property type="evidence" value="ECO:0007669"/>
    <property type="project" value="TreeGrafter"/>
</dbReference>
<feature type="transmembrane region" description="Helical" evidence="2">
    <location>
        <begin position="305"/>
        <end position="326"/>
    </location>
</feature>
<dbReference type="InterPro" id="IPR007110">
    <property type="entry name" value="Ig-like_dom"/>
</dbReference>
<evidence type="ECO:0000256" key="1">
    <source>
        <dbReference type="SAM" id="MobiDB-lite"/>
    </source>
</evidence>
<dbReference type="SMART" id="SM00406">
    <property type="entry name" value="IGv"/>
    <property type="match status" value="1"/>
</dbReference>
<dbReference type="Proteomes" id="UP001474421">
    <property type="component" value="Unassembled WGS sequence"/>
</dbReference>
<evidence type="ECO:0000256" key="2">
    <source>
        <dbReference type="SAM" id="Phobius"/>
    </source>
</evidence>
<dbReference type="SUPFAM" id="SSF48726">
    <property type="entry name" value="Immunoglobulin"/>
    <property type="match status" value="2"/>
</dbReference>
<dbReference type="PANTHER" id="PTHR44549">
    <property type="entry name" value="ENDOTHELIAL CELL-SELECTIVE ADHESION MOLECULE"/>
    <property type="match status" value="1"/>
</dbReference>